<dbReference type="InterPro" id="IPR013328">
    <property type="entry name" value="6PGD_dom2"/>
</dbReference>
<evidence type="ECO:0000256" key="2">
    <source>
        <dbReference type="ARBA" id="ARBA00012939"/>
    </source>
</evidence>
<dbReference type="InterPro" id="IPR000669">
    <property type="entry name" value="Mannitol_DH"/>
</dbReference>
<evidence type="ECO:0000313" key="11">
    <source>
        <dbReference type="Proteomes" id="UP000193006"/>
    </source>
</evidence>
<evidence type="ECO:0000256" key="1">
    <source>
        <dbReference type="ARBA" id="ARBA00006541"/>
    </source>
</evidence>
<dbReference type="Pfam" id="PF01232">
    <property type="entry name" value="Mannitol_dh"/>
    <property type="match status" value="1"/>
</dbReference>
<sequence length="382" mass="42487">MRAVHFGAGNIGRGFIGLLLNESGFHTTFVDVNSEIVELLNERQEYKVVLAANSKDEVLVNDVSAINSITEKELVIEAIAKADLVTTAVGPNILAVIAPLLAKGLSERVKENRTPLNVIACENLIGGSTLLKEHVYSHLSEADQALIKQLVAFPDAAVDRIVPNQSNEDKLLVMVEPYYEWVVDESMLIGEKPAVKGITYVEELNPYIERKLFTVNTGHAVTAYLGYHYQISSIDQAVNNDEVRVLLEQTLNETGELLVKKHGFNKEEHQTYIGKIIERFKNVYLADDVTRVGRGPLRKLGPNDRLVGPAKQYIEVVQKQPVYLAKSIAAALHYDVKTDEEAVKVQQLLAEKGLQHAISEITELIPSDPLFELIVEQYQLLN</sequence>
<dbReference type="HAMAP" id="MF_00196">
    <property type="entry name" value="Mannitol_dehydrog"/>
    <property type="match status" value="1"/>
</dbReference>
<proteinExistence type="inferred from homology"/>
<dbReference type="NCBIfam" id="NF002646">
    <property type="entry name" value="PRK02318.1-2"/>
    <property type="match status" value="1"/>
</dbReference>
<dbReference type="Pfam" id="PF08125">
    <property type="entry name" value="Mannitol_dh_C"/>
    <property type="match status" value="1"/>
</dbReference>
<dbReference type="Proteomes" id="UP000193006">
    <property type="component" value="Chromosome"/>
</dbReference>
<dbReference type="InterPro" id="IPR013131">
    <property type="entry name" value="Mannitol_DH_N"/>
</dbReference>
<dbReference type="PRINTS" id="PR00084">
    <property type="entry name" value="MTLDHDRGNASE"/>
</dbReference>
<dbReference type="NCBIfam" id="NF002652">
    <property type="entry name" value="PRK02318.2-5"/>
    <property type="match status" value="1"/>
</dbReference>
<evidence type="ECO:0000256" key="6">
    <source>
        <dbReference type="ARBA" id="ARBA00048615"/>
    </source>
</evidence>
<dbReference type="EC" id="1.1.1.17" evidence="2 7"/>
<dbReference type="GO" id="GO:0019592">
    <property type="term" value="P:mannitol catabolic process"/>
    <property type="evidence" value="ECO:0007669"/>
    <property type="project" value="TreeGrafter"/>
</dbReference>
<keyword evidence="11" id="KW-1185">Reference proteome</keyword>
<dbReference type="Gene3D" id="1.10.1040.10">
    <property type="entry name" value="N-(1-d-carboxylethyl)-l-norvaline Dehydrogenase, domain 2"/>
    <property type="match status" value="1"/>
</dbReference>
<dbReference type="GO" id="GO:0008926">
    <property type="term" value="F:mannitol-1-phosphate 5-dehydrogenase activity"/>
    <property type="evidence" value="ECO:0007669"/>
    <property type="project" value="UniProtKB-UniRule"/>
</dbReference>
<name>A0A1Y9THD8_9BACI</name>
<keyword evidence="4 7" id="KW-0560">Oxidoreductase</keyword>
<dbReference type="InterPro" id="IPR023028">
    <property type="entry name" value="Mannitol_1_phos_5_DH"/>
</dbReference>
<feature type="binding site" evidence="7">
    <location>
        <begin position="3"/>
        <end position="14"/>
    </location>
    <ligand>
        <name>NAD(+)</name>
        <dbReference type="ChEBI" id="CHEBI:57540"/>
    </ligand>
</feature>
<dbReference type="NCBIfam" id="NF002649">
    <property type="entry name" value="PRK02318.2-1"/>
    <property type="match status" value="1"/>
</dbReference>
<dbReference type="Gene3D" id="3.40.50.720">
    <property type="entry name" value="NAD(P)-binding Rossmann-like Domain"/>
    <property type="match status" value="1"/>
</dbReference>
<accession>A0A1Y9THD8</accession>
<reference evidence="10 11" key="1">
    <citation type="submission" date="2017-04" db="EMBL/GenBank/DDBJ databases">
        <title>Bacillus krulwichiae AM31D Genome sequencing and assembly.</title>
        <authorList>
            <person name="Krulwich T.A."/>
            <person name="Anastor L."/>
            <person name="Ehrlich R."/>
            <person name="Ehrlich G.D."/>
            <person name="Janto B."/>
        </authorList>
    </citation>
    <scope>NUCLEOTIDE SEQUENCE [LARGE SCALE GENOMIC DNA]</scope>
    <source>
        <strain evidence="10 11">AM31D</strain>
    </source>
</reference>
<evidence type="ECO:0000256" key="3">
    <source>
        <dbReference type="ARBA" id="ARBA00016219"/>
    </source>
</evidence>
<dbReference type="GO" id="GO:0005829">
    <property type="term" value="C:cytosol"/>
    <property type="evidence" value="ECO:0007669"/>
    <property type="project" value="TreeGrafter"/>
</dbReference>
<evidence type="ECO:0000256" key="5">
    <source>
        <dbReference type="ARBA" id="ARBA00023027"/>
    </source>
</evidence>
<keyword evidence="5 7" id="KW-0520">NAD</keyword>
<evidence type="ECO:0000259" key="8">
    <source>
        <dbReference type="Pfam" id="PF01232"/>
    </source>
</evidence>
<dbReference type="STRING" id="199441.BkAM31D_01180"/>
<dbReference type="InterPro" id="IPR008927">
    <property type="entry name" value="6-PGluconate_DH-like_C_sf"/>
</dbReference>
<comment type="catalytic activity">
    <reaction evidence="6 7">
        <text>D-mannitol 1-phosphate + NAD(+) = beta-D-fructose 6-phosphate + NADH + H(+)</text>
        <dbReference type="Rhea" id="RHEA:19661"/>
        <dbReference type="ChEBI" id="CHEBI:15378"/>
        <dbReference type="ChEBI" id="CHEBI:57540"/>
        <dbReference type="ChEBI" id="CHEBI:57634"/>
        <dbReference type="ChEBI" id="CHEBI:57945"/>
        <dbReference type="ChEBI" id="CHEBI:61381"/>
        <dbReference type="EC" id="1.1.1.17"/>
    </reaction>
</comment>
<evidence type="ECO:0000313" key="10">
    <source>
        <dbReference type="EMBL" id="ARK28587.1"/>
    </source>
</evidence>
<protein>
    <recommendedName>
        <fullName evidence="3 7">Mannitol-1-phosphate 5-dehydrogenase</fullName>
        <ecNumber evidence="2 7">1.1.1.17</ecNumber>
    </recommendedName>
</protein>
<feature type="domain" description="Mannitol dehydrogenase N-terminal" evidence="8">
    <location>
        <begin position="1"/>
        <end position="196"/>
    </location>
</feature>
<gene>
    <name evidence="7 10" type="primary">mtlD</name>
    <name evidence="10" type="ORF">BkAM31D_01180</name>
</gene>
<dbReference type="RefSeq" id="WP_066159365.1">
    <property type="nucleotide sequence ID" value="NZ_CP020814.1"/>
</dbReference>
<comment type="similarity">
    <text evidence="1 7">Belongs to the mannitol dehydrogenase family.</text>
</comment>
<dbReference type="InterPro" id="IPR036291">
    <property type="entry name" value="NAD(P)-bd_dom_sf"/>
</dbReference>
<dbReference type="InterPro" id="IPR013118">
    <property type="entry name" value="Mannitol_DH_C"/>
</dbReference>
<dbReference type="AlphaFoldDB" id="A0A1Y9THD8"/>
<organism evidence="10 11">
    <name type="scientific">Halalkalibacter krulwichiae</name>
    <dbReference type="NCBI Taxonomy" id="199441"/>
    <lineage>
        <taxon>Bacteria</taxon>
        <taxon>Bacillati</taxon>
        <taxon>Bacillota</taxon>
        <taxon>Bacilli</taxon>
        <taxon>Bacillales</taxon>
        <taxon>Bacillaceae</taxon>
        <taxon>Halalkalibacter</taxon>
    </lineage>
</organism>
<dbReference type="KEGG" id="bkw:BkAM31D_01180"/>
<dbReference type="PROSITE" id="PS00974">
    <property type="entry name" value="MANNITOL_DHGENASE"/>
    <property type="match status" value="1"/>
</dbReference>
<dbReference type="NCBIfam" id="NF002647">
    <property type="entry name" value="PRK02318.1-3"/>
    <property type="match status" value="1"/>
</dbReference>
<evidence type="ECO:0000259" key="9">
    <source>
        <dbReference type="Pfam" id="PF08125"/>
    </source>
</evidence>
<dbReference type="PANTHER" id="PTHR30524">
    <property type="entry name" value="MANNITOL-1-PHOSPHATE 5-DEHYDROGENASE"/>
    <property type="match status" value="1"/>
</dbReference>
<dbReference type="SUPFAM" id="SSF48179">
    <property type="entry name" value="6-phosphogluconate dehydrogenase C-terminal domain-like"/>
    <property type="match status" value="1"/>
</dbReference>
<dbReference type="SUPFAM" id="SSF51735">
    <property type="entry name" value="NAD(P)-binding Rossmann-fold domains"/>
    <property type="match status" value="1"/>
</dbReference>
<dbReference type="EMBL" id="CP020814">
    <property type="protein sequence ID" value="ARK28587.1"/>
    <property type="molecule type" value="Genomic_DNA"/>
</dbReference>
<dbReference type="PANTHER" id="PTHR30524:SF0">
    <property type="entry name" value="ALTRONATE OXIDOREDUCTASE-RELATED"/>
    <property type="match status" value="1"/>
</dbReference>
<evidence type="ECO:0000256" key="7">
    <source>
        <dbReference type="HAMAP-Rule" id="MF_00196"/>
    </source>
</evidence>
<evidence type="ECO:0000256" key="4">
    <source>
        <dbReference type="ARBA" id="ARBA00023002"/>
    </source>
</evidence>
<feature type="domain" description="Mannitol dehydrogenase C-terminal" evidence="9">
    <location>
        <begin position="204"/>
        <end position="379"/>
    </location>
</feature>
<dbReference type="InterPro" id="IPR023027">
    <property type="entry name" value="Mannitol_DH_CS"/>
</dbReference>